<name>A0A0R2JMJ9_9LACO</name>
<evidence type="ECO:0000256" key="1">
    <source>
        <dbReference type="SAM" id="Coils"/>
    </source>
</evidence>
<organism evidence="4 5">
    <name type="scientific">Fructilactobacillus lindneri DSM 20690 = JCM 11027</name>
    <dbReference type="NCBI Taxonomy" id="1122148"/>
    <lineage>
        <taxon>Bacteria</taxon>
        <taxon>Bacillati</taxon>
        <taxon>Bacillota</taxon>
        <taxon>Bacilli</taxon>
        <taxon>Lactobacillales</taxon>
        <taxon>Lactobacillaceae</taxon>
        <taxon>Fructilactobacillus</taxon>
    </lineage>
</organism>
<feature type="transmembrane region" description="Helical" evidence="3">
    <location>
        <begin position="48"/>
        <end position="67"/>
    </location>
</feature>
<feature type="region of interest" description="Disordered" evidence="2">
    <location>
        <begin position="1"/>
        <end position="24"/>
    </location>
</feature>
<feature type="coiled-coil region" evidence="1">
    <location>
        <begin position="78"/>
        <end position="105"/>
    </location>
</feature>
<dbReference type="EMBL" id="JQBT01000035">
    <property type="protein sequence ID" value="KRN78369.1"/>
    <property type="molecule type" value="Genomic_DNA"/>
</dbReference>
<keyword evidence="5" id="KW-1185">Reference proteome</keyword>
<evidence type="ECO:0008006" key="6">
    <source>
        <dbReference type="Google" id="ProtNLM"/>
    </source>
</evidence>
<evidence type="ECO:0000313" key="5">
    <source>
        <dbReference type="Proteomes" id="UP000051565"/>
    </source>
</evidence>
<reference evidence="4 5" key="1">
    <citation type="journal article" date="2015" name="Genome Announc.">
        <title>Expanding the biotechnology potential of lactobacilli through comparative genomics of 213 strains and associated genera.</title>
        <authorList>
            <person name="Sun Z."/>
            <person name="Harris H.M."/>
            <person name="McCann A."/>
            <person name="Guo C."/>
            <person name="Argimon S."/>
            <person name="Zhang W."/>
            <person name="Yang X."/>
            <person name="Jeffery I.B."/>
            <person name="Cooney J.C."/>
            <person name="Kagawa T.F."/>
            <person name="Liu W."/>
            <person name="Song Y."/>
            <person name="Salvetti E."/>
            <person name="Wrobel A."/>
            <person name="Rasinkangas P."/>
            <person name="Parkhill J."/>
            <person name="Rea M.C."/>
            <person name="O'Sullivan O."/>
            <person name="Ritari J."/>
            <person name="Douillard F.P."/>
            <person name="Paul Ross R."/>
            <person name="Yang R."/>
            <person name="Briner A.E."/>
            <person name="Felis G.E."/>
            <person name="de Vos W.M."/>
            <person name="Barrangou R."/>
            <person name="Klaenhammer T.R."/>
            <person name="Caufield P.W."/>
            <person name="Cui Y."/>
            <person name="Zhang H."/>
            <person name="O'Toole P.W."/>
        </authorList>
    </citation>
    <scope>NUCLEOTIDE SEQUENCE [LARGE SCALE GENOMIC DNA]</scope>
    <source>
        <strain evidence="4 5">DSM 20690</strain>
    </source>
</reference>
<keyword evidence="1" id="KW-0175">Coiled coil</keyword>
<gene>
    <name evidence="4" type="ORF">IV52_GL001307</name>
</gene>
<dbReference type="AlphaFoldDB" id="A0A0R2JMJ9"/>
<dbReference type="STRING" id="53444.AYR59_04290"/>
<evidence type="ECO:0000313" key="4">
    <source>
        <dbReference type="EMBL" id="KRN78369.1"/>
    </source>
</evidence>
<protein>
    <recommendedName>
        <fullName evidence="6">Cell division protein FtsL</fullName>
    </recommendedName>
</protein>
<evidence type="ECO:0000256" key="3">
    <source>
        <dbReference type="SAM" id="Phobius"/>
    </source>
</evidence>
<sequence length="128" mass="14407">MDVLAQDGLARKQSSTNTYSRKTYQRSIRHDEQIEAQKSLHLSGFEKLLMVVGVVLVVATMISIITIKNSLNASERSLQTLSTQSSKFRNQNQSLTQELDGIENNAINRIVKKDKLSLSDTNVRDVTR</sequence>
<proteinExistence type="predicted"/>
<evidence type="ECO:0000256" key="2">
    <source>
        <dbReference type="SAM" id="MobiDB-lite"/>
    </source>
</evidence>
<keyword evidence="3" id="KW-0812">Transmembrane</keyword>
<accession>A0A0R2JMJ9</accession>
<dbReference type="PATRIC" id="fig|1122148.6.peg.1343"/>
<comment type="caution">
    <text evidence="4">The sequence shown here is derived from an EMBL/GenBank/DDBJ whole genome shotgun (WGS) entry which is preliminary data.</text>
</comment>
<keyword evidence="3" id="KW-0472">Membrane</keyword>
<keyword evidence="3" id="KW-1133">Transmembrane helix</keyword>
<feature type="compositionally biased region" description="Polar residues" evidence="2">
    <location>
        <begin position="12"/>
        <end position="24"/>
    </location>
</feature>
<dbReference type="Proteomes" id="UP000051565">
    <property type="component" value="Unassembled WGS sequence"/>
</dbReference>